<evidence type="ECO:0000259" key="1">
    <source>
        <dbReference type="Pfam" id="PF00551"/>
    </source>
</evidence>
<dbReference type="PANTHER" id="PTHR11138">
    <property type="entry name" value="METHIONYL-TRNA FORMYLTRANSFERASE"/>
    <property type="match status" value="1"/>
</dbReference>
<dbReference type="InterPro" id="IPR036477">
    <property type="entry name" value="Formyl_transf_N_sf"/>
</dbReference>
<organism evidence="2 3">
    <name type="scientific">Mogibacterium diversum</name>
    <dbReference type="NCBI Taxonomy" id="114527"/>
    <lineage>
        <taxon>Bacteria</taxon>
        <taxon>Bacillati</taxon>
        <taxon>Bacillota</taxon>
        <taxon>Clostridia</taxon>
        <taxon>Peptostreptococcales</taxon>
        <taxon>Anaerovoracaceae</taxon>
        <taxon>Mogibacterium</taxon>
    </lineage>
</organism>
<evidence type="ECO:0000313" key="2">
    <source>
        <dbReference type="EMBL" id="MBF1351963.1"/>
    </source>
</evidence>
<dbReference type="SUPFAM" id="SSF53328">
    <property type="entry name" value="Formyltransferase"/>
    <property type="match status" value="1"/>
</dbReference>
<dbReference type="Pfam" id="PF00551">
    <property type="entry name" value="Formyl_trans_N"/>
    <property type="match status" value="1"/>
</dbReference>
<feature type="domain" description="Formyl transferase N-terminal" evidence="1">
    <location>
        <begin position="49"/>
        <end position="173"/>
    </location>
</feature>
<protein>
    <recommendedName>
        <fullName evidence="1">Formyl transferase N-terminal domain-containing protein</fullName>
    </recommendedName>
</protein>
<name>A0A930EDI6_9FIRM</name>
<dbReference type="EMBL" id="JABZQH010000054">
    <property type="protein sequence ID" value="MBF1351963.1"/>
    <property type="molecule type" value="Genomic_DNA"/>
</dbReference>
<proteinExistence type="predicted"/>
<dbReference type="Proteomes" id="UP000722050">
    <property type="component" value="Unassembled WGS sequence"/>
</dbReference>
<dbReference type="PANTHER" id="PTHR11138:SF5">
    <property type="entry name" value="METHIONYL-TRNA FORMYLTRANSFERASE, MITOCHONDRIAL"/>
    <property type="match status" value="1"/>
</dbReference>
<reference evidence="2" key="1">
    <citation type="submission" date="2020-04" db="EMBL/GenBank/DDBJ databases">
        <title>Deep metagenomics examines the oral microbiome during advanced dental caries in children, revealing novel taxa and co-occurrences with host molecules.</title>
        <authorList>
            <person name="Baker J.L."/>
            <person name="Morton J.T."/>
            <person name="Dinis M."/>
            <person name="Alvarez R."/>
            <person name="Tran N.C."/>
            <person name="Knight R."/>
            <person name="Edlund A."/>
        </authorList>
    </citation>
    <scope>NUCLEOTIDE SEQUENCE</scope>
    <source>
        <strain evidence="2">JCVI_24_bin.8</strain>
    </source>
</reference>
<gene>
    <name evidence="2" type="ORF">HXM71_02435</name>
</gene>
<dbReference type="GO" id="GO:0005829">
    <property type="term" value="C:cytosol"/>
    <property type="evidence" value="ECO:0007669"/>
    <property type="project" value="TreeGrafter"/>
</dbReference>
<comment type="caution">
    <text evidence="2">The sequence shown here is derived from an EMBL/GenBank/DDBJ whole genome shotgun (WGS) entry which is preliminary data.</text>
</comment>
<dbReference type="Gene3D" id="3.40.50.12230">
    <property type="match status" value="1"/>
</dbReference>
<evidence type="ECO:0000313" key="3">
    <source>
        <dbReference type="Proteomes" id="UP000722050"/>
    </source>
</evidence>
<dbReference type="GO" id="GO:0004479">
    <property type="term" value="F:methionyl-tRNA formyltransferase activity"/>
    <property type="evidence" value="ECO:0007669"/>
    <property type="project" value="TreeGrafter"/>
</dbReference>
<dbReference type="InterPro" id="IPR002376">
    <property type="entry name" value="Formyl_transf_N"/>
</dbReference>
<dbReference type="AlphaFoldDB" id="A0A930EDI6"/>
<accession>A0A930EDI6</accession>
<sequence length="291" mass="33309">MNIVNFNSIYEEVFILGMGTFPVAVYDIFAKCGVSSRLIEYGESSSYLKYLCDKKSINYENLSSNQLTKLLRNITKPTLIVSAVNKYIFPNEILSKPNIVAINYHNSILPNHRGSHAEAFSIFDMDRYTGVTWHYVAKEIDQGDVIAMKKLRIDRDDTSISLLSKQNEEALKLFKSFLSDLLSNKIVNVKKVYPGGELHLSKDLPSNGVFNFEWSIDKMYAFLRSFDYGELNTIGRPHLVYEGIVYAWKTYLLIPEGCRSSRVTLDTDKRTIEIHKSGSINYIRLVDIEII</sequence>